<organism evidence="4 5">
    <name type="scientific">Pseudaquabacterium rugosum</name>
    <dbReference type="NCBI Taxonomy" id="2984194"/>
    <lineage>
        <taxon>Bacteria</taxon>
        <taxon>Pseudomonadati</taxon>
        <taxon>Pseudomonadota</taxon>
        <taxon>Betaproteobacteria</taxon>
        <taxon>Burkholderiales</taxon>
        <taxon>Sphaerotilaceae</taxon>
        <taxon>Pseudaquabacterium</taxon>
    </lineage>
</organism>
<dbReference type="CDD" id="cd02612">
    <property type="entry name" value="HAD_PGPPase"/>
    <property type="match status" value="1"/>
</dbReference>
<dbReference type="RefSeq" id="WP_341373539.1">
    <property type="nucleotide sequence ID" value="NZ_JBBUTF010000005.1"/>
</dbReference>
<evidence type="ECO:0000256" key="1">
    <source>
        <dbReference type="ARBA" id="ARBA00022723"/>
    </source>
</evidence>
<dbReference type="InterPro" id="IPR023214">
    <property type="entry name" value="HAD_sf"/>
</dbReference>
<dbReference type="PANTHER" id="PTHR43344:SF13">
    <property type="entry name" value="PHOSPHATASE RV3661-RELATED"/>
    <property type="match status" value="1"/>
</dbReference>
<keyword evidence="1" id="KW-0479">Metal-binding</keyword>
<dbReference type="NCBIfam" id="TIGR01490">
    <property type="entry name" value="HAD-SF-IB-hyp1"/>
    <property type="match status" value="1"/>
</dbReference>
<gene>
    <name evidence="4" type="ORF">AACH11_07315</name>
</gene>
<evidence type="ECO:0000313" key="4">
    <source>
        <dbReference type="EMBL" id="MEK8025765.1"/>
    </source>
</evidence>
<dbReference type="SUPFAM" id="SSF56784">
    <property type="entry name" value="HAD-like"/>
    <property type="match status" value="1"/>
</dbReference>
<dbReference type="NCBIfam" id="TIGR01488">
    <property type="entry name" value="HAD-SF-IB"/>
    <property type="match status" value="1"/>
</dbReference>
<comment type="caution">
    <text evidence="4">The sequence shown here is derived from an EMBL/GenBank/DDBJ whole genome shotgun (WGS) entry which is preliminary data.</text>
</comment>
<keyword evidence="2 4" id="KW-0378">Hydrolase</keyword>
<proteinExistence type="predicted"/>
<dbReference type="InterPro" id="IPR036412">
    <property type="entry name" value="HAD-like_sf"/>
</dbReference>
<keyword evidence="3" id="KW-0460">Magnesium</keyword>
<dbReference type="InterPro" id="IPR050582">
    <property type="entry name" value="HAD-like_SerB"/>
</dbReference>
<evidence type="ECO:0000313" key="5">
    <source>
        <dbReference type="Proteomes" id="UP001368500"/>
    </source>
</evidence>
<accession>A0ABU9B7A2</accession>
<dbReference type="EMBL" id="JBBUTF010000005">
    <property type="protein sequence ID" value="MEK8025765.1"/>
    <property type="molecule type" value="Genomic_DNA"/>
</dbReference>
<name>A0ABU9B7A2_9BURK</name>
<protein>
    <submittedName>
        <fullName evidence="4">HAD family hydrolase</fullName>
        <ecNumber evidence="4">3.1.3.-</ecNumber>
    </submittedName>
</protein>
<evidence type="ECO:0000256" key="3">
    <source>
        <dbReference type="ARBA" id="ARBA00022842"/>
    </source>
</evidence>
<dbReference type="PANTHER" id="PTHR43344">
    <property type="entry name" value="PHOSPHOSERINE PHOSPHATASE"/>
    <property type="match status" value="1"/>
</dbReference>
<reference evidence="4 5" key="1">
    <citation type="submission" date="2024-04" db="EMBL/GenBank/DDBJ databases">
        <title>Novel species of the genus Ideonella isolated from streams.</title>
        <authorList>
            <person name="Lu H."/>
        </authorList>
    </citation>
    <scope>NUCLEOTIDE SEQUENCE [LARGE SCALE GENOMIC DNA]</scope>
    <source>
        <strain evidence="4 5">BYS139W</strain>
    </source>
</reference>
<dbReference type="Gene3D" id="1.20.1440.100">
    <property type="entry name" value="SG protein - dephosphorylation function"/>
    <property type="match status" value="1"/>
</dbReference>
<dbReference type="InterPro" id="IPR006385">
    <property type="entry name" value="HAD_hydro_SerB1"/>
</dbReference>
<dbReference type="Proteomes" id="UP001368500">
    <property type="component" value="Unassembled WGS sequence"/>
</dbReference>
<dbReference type="Pfam" id="PF12710">
    <property type="entry name" value="HAD"/>
    <property type="match status" value="1"/>
</dbReference>
<evidence type="ECO:0000256" key="2">
    <source>
        <dbReference type="ARBA" id="ARBA00022801"/>
    </source>
</evidence>
<sequence length="238" mass="26481">MSPPAFVPHAVDPAGPRIALFDLDGTLIPGDSDQAFGEFMVTLGWADATTHRARNNAFYQQYLDGVLDIDEYVAFSTSAWRERTAEELAWAQQRFMAEIIAPQLTPQARALVRRHQDAGDRVLIVTATNVVVTRPIADAFGVPELIGIEVQRDAQGRYTGLIDGTPSFREGKIARVEAWLAARGLRWDQLGHSVFYSDSTNDLPLLERVQEPVATNPGPGLEAIARERGWRILRLFDR</sequence>
<dbReference type="EC" id="3.1.3.-" evidence="4"/>
<keyword evidence="5" id="KW-1185">Reference proteome</keyword>
<dbReference type="GO" id="GO:0016787">
    <property type="term" value="F:hydrolase activity"/>
    <property type="evidence" value="ECO:0007669"/>
    <property type="project" value="UniProtKB-KW"/>
</dbReference>
<dbReference type="Gene3D" id="3.40.50.1000">
    <property type="entry name" value="HAD superfamily/HAD-like"/>
    <property type="match status" value="1"/>
</dbReference>